<feature type="signal peptide" evidence="1">
    <location>
        <begin position="1"/>
        <end position="19"/>
    </location>
</feature>
<comment type="caution">
    <text evidence="2">The sequence shown here is derived from an EMBL/GenBank/DDBJ whole genome shotgun (WGS) entry which is preliminary data.</text>
</comment>
<keyword evidence="3" id="KW-1185">Reference proteome</keyword>
<dbReference type="OrthoDB" id="7211176at2759"/>
<dbReference type="Proteomes" id="UP000494106">
    <property type="component" value="Unassembled WGS sequence"/>
</dbReference>
<evidence type="ECO:0000313" key="3">
    <source>
        <dbReference type="Proteomes" id="UP000494106"/>
    </source>
</evidence>
<organism evidence="2 3">
    <name type="scientific">Arctia plantaginis</name>
    <name type="common">Wood tiger moth</name>
    <name type="synonym">Phalaena plantaginis</name>
    <dbReference type="NCBI Taxonomy" id="874455"/>
    <lineage>
        <taxon>Eukaryota</taxon>
        <taxon>Metazoa</taxon>
        <taxon>Ecdysozoa</taxon>
        <taxon>Arthropoda</taxon>
        <taxon>Hexapoda</taxon>
        <taxon>Insecta</taxon>
        <taxon>Pterygota</taxon>
        <taxon>Neoptera</taxon>
        <taxon>Endopterygota</taxon>
        <taxon>Lepidoptera</taxon>
        <taxon>Glossata</taxon>
        <taxon>Ditrysia</taxon>
        <taxon>Noctuoidea</taxon>
        <taxon>Erebidae</taxon>
        <taxon>Arctiinae</taxon>
        <taxon>Arctia</taxon>
    </lineage>
</organism>
<dbReference type="EMBL" id="CADEBC010000485">
    <property type="protein sequence ID" value="CAB3235092.1"/>
    <property type="molecule type" value="Genomic_DNA"/>
</dbReference>
<gene>
    <name evidence="2" type="ORF">APLA_LOCUS5917</name>
</gene>
<proteinExistence type="predicted"/>
<keyword evidence="1" id="KW-0732">Signal</keyword>
<reference evidence="2 3" key="1">
    <citation type="submission" date="2020-04" db="EMBL/GenBank/DDBJ databases">
        <authorList>
            <person name="Wallbank WR R."/>
            <person name="Pardo Diaz C."/>
            <person name="Kozak K."/>
            <person name="Martin S."/>
            <person name="Jiggins C."/>
            <person name="Moest M."/>
            <person name="Warren A I."/>
            <person name="Byers J.R.P. K."/>
            <person name="Montejo-Kovacevich G."/>
            <person name="Yen C E."/>
        </authorList>
    </citation>
    <scope>NUCLEOTIDE SEQUENCE [LARGE SCALE GENOMIC DNA]</scope>
</reference>
<evidence type="ECO:0000313" key="2">
    <source>
        <dbReference type="EMBL" id="CAB3235092.1"/>
    </source>
</evidence>
<sequence length="87" mass="9752">MHRFCAIILVVIFSQSVLCSLIPVMKDVTKADEAQNVVLPLEVMKSDNVSCVPLREPCTFHEDCCSKACLGFMRWCVTGRELDISET</sequence>
<feature type="chain" id="PRO_5035842427" evidence="1">
    <location>
        <begin position="20"/>
        <end position="87"/>
    </location>
</feature>
<protein>
    <submittedName>
        <fullName evidence="2">Uncharacterized protein</fullName>
    </submittedName>
</protein>
<accession>A0A8S0ZTU8</accession>
<name>A0A8S0ZTU8_ARCPL</name>
<evidence type="ECO:0000256" key="1">
    <source>
        <dbReference type="SAM" id="SignalP"/>
    </source>
</evidence>
<dbReference type="AlphaFoldDB" id="A0A8S0ZTU8"/>